<sequence>KLETYDGSTIEQAKAKVAGYEVKIHAYEEQLDNEVRERQKASRNLRLLEKRLREASAI</sequence>
<dbReference type="EMBL" id="CAJOBP010087398">
    <property type="protein sequence ID" value="CAF4935637.1"/>
    <property type="molecule type" value="Genomic_DNA"/>
</dbReference>
<feature type="non-terminal residue" evidence="4">
    <location>
        <position position="1"/>
    </location>
</feature>
<name>A0A822FMH2_9BILA</name>
<accession>A0A822FMH2</accession>
<evidence type="ECO:0000256" key="1">
    <source>
        <dbReference type="SAM" id="Coils"/>
    </source>
</evidence>
<reference evidence="4" key="1">
    <citation type="submission" date="2021-02" db="EMBL/GenBank/DDBJ databases">
        <authorList>
            <person name="Nowell W R."/>
        </authorList>
    </citation>
    <scope>NUCLEOTIDE SEQUENCE</scope>
</reference>
<feature type="coiled-coil region" evidence="1">
    <location>
        <begin position="10"/>
        <end position="58"/>
    </location>
</feature>
<evidence type="ECO:0000313" key="3">
    <source>
        <dbReference type="EMBL" id="CAF4960705.1"/>
    </source>
</evidence>
<protein>
    <submittedName>
        <fullName evidence="4">Uncharacterized protein</fullName>
    </submittedName>
</protein>
<keyword evidence="1" id="KW-0175">Coiled coil</keyword>
<evidence type="ECO:0000313" key="2">
    <source>
        <dbReference type="EMBL" id="CAF4935637.1"/>
    </source>
</evidence>
<comment type="caution">
    <text evidence="4">The sequence shown here is derived from an EMBL/GenBank/DDBJ whole genome shotgun (WGS) entry which is preliminary data.</text>
</comment>
<dbReference type="EMBL" id="CAJOBR010081842">
    <property type="protein sequence ID" value="CAF5125081.1"/>
    <property type="molecule type" value="Genomic_DNA"/>
</dbReference>
<gene>
    <name evidence="4" type="ORF">QYT958_LOCUS46331</name>
    <name evidence="2" type="ORF">UJA718_LOCUS47077</name>
    <name evidence="3" type="ORF">UJA718_LOCUS48226</name>
</gene>
<dbReference type="EMBL" id="CAJOBP010095425">
    <property type="protein sequence ID" value="CAF4960705.1"/>
    <property type="molecule type" value="Genomic_DNA"/>
</dbReference>
<evidence type="ECO:0000313" key="5">
    <source>
        <dbReference type="Proteomes" id="UP000663848"/>
    </source>
</evidence>
<evidence type="ECO:0000313" key="6">
    <source>
        <dbReference type="Proteomes" id="UP000663873"/>
    </source>
</evidence>
<keyword evidence="6" id="KW-1185">Reference proteome</keyword>
<dbReference type="Proteomes" id="UP000663873">
    <property type="component" value="Unassembled WGS sequence"/>
</dbReference>
<feature type="non-terminal residue" evidence="4">
    <location>
        <position position="58"/>
    </location>
</feature>
<dbReference type="Proteomes" id="UP000663848">
    <property type="component" value="Unassembled WGS sequence"/>
</dbReference>
<organism evidence="4 5">
    <name type="scientific">Rotaria socialis</name>
    <dbReference type="NCBI Taxonomy" id="392032"/>
    <lineage>
        <taxon>Eukaryota</taxon>
        <taxon>Metazoa</taxon>
        <taxon>Spiralia</taxon>
        <taxon>Gnathifera</taxon>
        <taxon>Rotifera</taxon>
        <taxon>Eurotatoria</taxon>
        <taxon>Bdelloidea</taxon>
        <taxon>Philodinida</taxon>
        <taxon>Philodinidae</taxon>
        <taxon>Rotaria</taxon>
    </lineage>
</organism>
<evidence type="ECO:0000313" key="4">
    <source>
        <dbReference type="EMBL" id="CAF5125081.1"/>
    </source>
</evidence>
<proteinExistence type="predicted"/>
<dbReference type="AlphaFoldDB" id="A0A822FMH2"/>